<dbReference type="PANTHER" id="PTHR24379:SF117">
    <property type="entry name" value="ZINC FINGER PROTEIN WECKLE"/>
    <property type="match status" value="1"/>
</dbReference>
<keyword evidence="1" id="KW-0479">Metal-binding</keyword>
<name>A0AAV4VPU8_9ARAC</name>
<keyword evidence="9" id="KW-1185">Reference proteome</keyword>
<evidence type="ECO:0000256" key="6">
    <source>
        <dbReference type="SAM" id="MobiDB-lite"/>
    </source>
</evidence>
<feature type="domain" description="C2H2-type" evidence="7">
    <location>
        <begin position="926"/>
        <end position="953"/>
    </location>
</feature>
<dbReference type="PROSITE" id="PS50157">
    <property type="entry name" value="ZINC_FINGER_C2H2_2"/>
    <property type="match status" value="7"/>
</dbReference>
<accession>A0AAV4VPU8</accession>
<evidence type="ECO:0000313" key="9">
    <source>
        <dbReference type="Proteomes" id="UP001054837"/>
    </source>
</evidence>
<feature type="domain" description="C2H2-type" evidence="7">
    <location>
        <begin position="870"/>
        <end position="897"/>
    </location>
</feature>
<feature type="region of interest" description="Disordered" evidence="6">
    <location>
        <begin position="578"/>
        <end position="600"/>
    </location>
</feature>
<keyword evidence="4" id="KW-0862">Zinc</keyword>
<dbReference type="PANTHER" id="PTHR24379">
    <property type="entry name" value="KRAB AND ZINC FINGER DOMAIN-CONTAINING"/>
    <property type="match status" value="1"/>
</dbReference>
<evidence type="ECO:0000256" key="2">
    <source>
        <dbReference type="ARBA" id="ARBA00022737"/>
    </source>
</evidence>
<protein>
    <submittedName>
        <fullName evidence="8">Zinc finger protein 62</fullName>
    </submittedName>
</protein>
<reference evidence="8 9" key="1">
    <citation type="submission" date="2021-06" db="EMBL/GenBank/DDBJ databases">
        <title>Caerostris darwini draft genome.</title>
        <authorList>
            <person name="Kono N."/>
            <person name="Arakawa K."/>
        </authorList>
    </citation>
    <scope>NUCLEOTIDE SEQUENCE [LARGE SCALE GENOMIC DNA]</scope>
</reference>
<evidence type="ECO:0000256" key="4">
    <source>
        <dbReference type="ARBA" id="ARBA00022833"/>
    </source>
</evidence>
<evidence type="ECO:0000259" key="7">
    <source>
        <dbReference type="PROSITE" id="PS50157"/>
    </source>
</evidence>
<dbReference type="AlphaFoldDB" id="A0AAV4VPU8"/>
<evidence type="ECO:0000256" key="3">
    <source>
        <dbReference type="ARBA" id="ARBA00022771"/>
    </source>
</evidence>
<comment type="caution">
    <text evidence="8">The sequence shown here is derived from an EMBL/GenBank/DDBJ whole genome shotgun (WGS) entry which is preliminary data.</text>
</comment>
<dbReference type="InterPro" id="IPR036236">
    <property type="entry name" value="Znf_C2H2_sf"/>
</dbReference>
<feature type="domain" description="C2H2-type" evidence="7">
    <location>
        <begin position="898"/>
        <end position="925"/>
    </location>
</feature>
<proteinExistence type="predicted"/>
<keyword evidence="2" id="KW-0677">Repeat</keyword>
<organism evidence="8 9">
    <name type="scientific">Caerostris darwini</name>
    <dbReference type="NCBI Taxonomy" id="1538125"/>
    <lineage>
        <taxon>Eukaryota</taxon>
        <taxon>Metazoa</taxon>
        <taxon>Ecdysozoa</taxon>
        <taxon>Arthropoda</taxon>
        <taxon>Chelicerata</taxon>
        <taxon>Arachnida</taxon>
        <taxon>Araneae</taxon>
        <taxon>Araneomorphae</taxon>
        <taxon>Entelegynae</taxon>
        <taxon>Araneoidea</taxon>
        <taxon>Araneidae</taxon>
        <taxon>Caerostris</taxon>
    </lineage>
</organism>
<gene>
    <name evidence="8" type="primary">ZFP62_0</name>
    <name evidence="8" type="ORF">CDAR_292071</name>
</gene>
<dbReference type="FunFam" id="3.30.160.60:FF:000882">
    <property type="entry name" value="Predicted gene, 21060"/>
    <property type="match status" value="1"/>
</dbReference>
<feature type="domain" description="C2H2-type" evidence="7">
    <location>
        <begin position="710"/>
        <end position="739"/>
    </location>
</feature>
<dbReference type="SMART" id="SM00355">
    <property type="entry name" value="ZnF_C2H2"/>
    <property type="match status" value="12"/>
</dbReference>
<keyword evidence="3 5" id="KW-0863">Zinc-finger</keyword>
<feature type="domain" description="C2H2-type" evidence="7">
    <location>
        <begin position="741"/>
        <end position="769"/>
    </location>
</feature>
<evidence type="ECO:0000256" key="1">
    <source>
        <dbReference type="ARBA" id="ARBA00022723"/>
    </source>
</evidence>
<sequence length="1046" mass="118415">MMNVLSDILCDTSTIMAPQNYKETLSQNKATSSQNIAPKQDSLHLLGSVSQIPAMDRSLTSVNHTNIDIYNTSNQIHAPSNMHPRFDERTDVSVFSDSFPEIVPSWLTHDFMKVSETLSSPNILSNVPDIYPARENEHLEMLDLGFSPELTSHDVTSNGFNQTEGQKLLMELPMQRFSNNDPLLISSYNGINVNERNAMQYEKFKPNQHMSNSQLLNSVLPCESELLHLPLHSNVTDQCLTTTSSPSMMSNSQSQSHPVDAVCDKLPHINLNNLDSFLGSESTLSEIQLLPQNFQGVSMSAEVNCNQSNQPCSSNCGSDPRNTRAFLNPSSTAVSSTQDISVQVSESALNENLFANQCFSCSQVNSNAAIDVIQCFKCKFCDYINIHKCAIENHINAIHSKPQHMSPAMRNDMSSNQMSAISSSSIPATETNQMCLSKSNISVTTATVMMPSDSQINDTIVSLPNGVQNTKHFHCIKCNRLFSDAAAYKSHSLSCHGFNPESLQNNIVPCSKPYLCVKCNKLFSDTLTYESHLVTEHNIDPKSVLINNQSIPEGYNLYYNSGYFYIIKALDINGNEPQIQKTTDNHDSNSFQDLSNTKPNCKQKLQSKSELISPKSVPYVCNLETTNKNTKLTKNQELPASQISDLPQKELSNLKLNRKPKLLPKRMDDWIKNFPLKKTNSETSNGNSEKQLSSRKIAWKKKVQRELGSYICEFKGCNVRFRALDNLEYHKKCHVADGNTFACPECGSTFDNWATIAGHLWRNHKNDMELHACDQCPFRTYSLSRLENIHKRIHREECLFLCDTCGKKFKNGKQMRNHRAIHLNKPKKKRFKPEFSEPVFKCKACPGLFQSKVLLRHHLDAVHNIKPKTYACNYCDYTSLKSSTFDMHMRKHTGEKPFKCDECDYCTSDHNSLRRHKMKHSGEKKYKCPYCPYSSIQANTYKSHLKKHPGHNQLMFSCKICPFQTLKRETFFLHMKDHESLSLLSKVNFLNEINSTEDSFPLAEAMDISLSHDNNFSPHLNKDKNVQSFFNNIGVNMVLLCQESAT</sequence>
<feature type="domain" description="C2H2-type" evidence="7">
    <location>
        <begin position="840"/>
        <end position="868"/>
    </location>
</feature>
<dbReference type="SUPFAM" id="SSF57667">
    <property type="entry name" value="beta-beta-alpha zinc fingers"/>
    <property type="match status" value="3"/>
</dbReference>
<evidence type="ECO:0000256" key="5">
    <source>
        <dbReference type="PROSITE-ProRule" id="PRU00042"/>
    </source>
</evidence>
<feature type="domain" description="C2H2-type" evidence="7">
    <location>
        <begin position="800"/>
        <end position="827"/>
    </location>
</feature>
<dbReference type="Gene3D" id="3.30.160.60">
    <property type="entry name" value="Classic Zinc Finger"/>
    <property type="match status" value="6"/>
</dbReference>
<dbReference type="InterPro" id="IPR013087">
    <property type="entry name" value="Znf_C2H2_type"/>
</dbReference>
<dbReference type="EMBL" id="BPLQ01013360">
    <property type="protein sequence ID" value="GIY71523.1"/>
    <property type="molecule type" value="Genomic_DNA"/>
</dbReference>
<dbReference type="GO" id="GO:0008270">
    <property type="term" value="F:zinc ion binding"/>
    <property type="evidence" value="ECO:0007669"/>
    <property type="project" value="UniProtKB-KW"/>
</dbReference>
<dbReference type="Proteomes" id="UP001054837">
    <property type="component" value="Unassembled WGS sequence"/>
</dbReference>
<evidence type="ECO:0000313" key="8">
    <source>
        <dbReference type="EMBL" id="GIY71523.1"/>
    </source>
</evidence>
<dbReference type="PROSITE" id="PS00028">
    <property type="entry name" value="ZINC_FINGER_C2H2_1"/>
    <property type="match status" value="6"/>
</dbReference>